<dbReference type="InterPro" id="IPR011053">
    <property type="entry name" value="Single_hybrid_motif"/>
</dbReference>
<evidence type="ECO:0000256" key="6">
    <source>
        <dbReference type="SAM" id="MobiDB-lite"/>
    </source>
</evidence>
<dbReference type="PROSITE" id="PS51826">
    <property type="entry name" value="PSBD"/>
    <property type="match status" value="1"/>
</dbReference>
<dbReference type="GO" id="GO:0016746">
    <property type="term" value="F:acyltransferase activity"/>
    <property type="evidence" value="ECO:0007669"/>
    <property type="project" value="UniProtKB-KW"/>
</dbReference>
<dbReference type="Gene3D" id="3.30.559.10">
    <property type="entry name" value="Chloramphenicol acetyltransferase-like domain"/>
    <property type="match status" value="1"/>
</dbReference>
<proteinExistence type="inferred from homology"/>
<dbReference type="EMBL" id="LPWH01000122">
    <property type="protein sequence ID" value="POQ98540.1"/>
    <property type="molecule type" value="Genomic_DNA"/>
</dbReference>
<dbReference type="RefSeq" id="WP_245874199.1">
    <property type="nucleotide sequence ID" value="NZ_LPWH01000122.1"/>
</dbReference>
<feature type="region of interest" description="Disordered" evidence="6">
    <location>
        <begin position="92"/>
        <end position="165"/>
    </location>
</feature>
<dbReference type="Pfam" id="PF00198">
    <property type="entry name" value="2-oxoacid_dh"/>
    <property type="match status" value="1"/>
</dbReference>
<accession>A0A2S4JGK0</accession>
<evidence type="ECO:0000256" key="2">
    <source>
        <dbReference type="ARBA" id="ARBA00007317"/>
    </source>
</evidence>
<keyword evidence="5" id="KW-0808">Transferase</keyword>
<dbReference type="GO" id="GO:0006086">
    <property type="term" value="P:pyruvate decarboxylation to acetyl-CoA"/>
    <property type="evidence" value="ECO:0007669"/>
    <property type="project" value="InterPro"/>
</dbReference>
<evidence type="ECO:0000313" key="9">
    <source>
        <dbReference type="EMBL" id="POQ98540.1"/>
    </source>
</evidence>
<evidence type="ECO:0000259" key="8">
    <source>
        <dbReference type="PROSITE" id="PS51826"/>
    </source>
</evidence>
<dbReference type="InterPro" id="IPR001078">
    <property type="entry name" value="2-oxoacid_DH_actylTfrase"/>
</dbReference>
<dbReference type="SUPFAM" id="SSF51230">
    <property type="entry name" value="Single hybrid motif"/>
    <property type="match status" value="1"/>
</dbReference>
<comment type="cofactor">
    <cofactor evidence="1 5">
        <name>(R)-lipoate</name>
        <dbReference type="ChEBI" id="CHEBI:83088"/>
    </cofactor>
</comment>
<evidence type="ECO:0000256" key="5">
    <source>
        <dbReference type="RuleBase" id="RU003423"/>
    </source>
</evidence>
<reference evidence="10" key="1">
    <citation type="submission" date="2015-12" db="EMBL/GenBank/DDBJ databases">
        <authorList>
            <person name="Lodha T.D."/>
            <person name="Chintalapati S."/>
            <person name="Chintalapati V.R."/>
            <person name="Sravanthi T."/>
        </authorList>
    </citation>
    <scope>NUCLEOTIDE SEQUENCE [LARGE SCALE GENOMIC DNA]</scope>
    <source>
        <strain evidence="10">JC133</strain>
    </source>
</reference>
<dbReference type="InterPro" id="IPR045257">
    <property type="entry name" value="E2/Pdx1"/>
</dbReference>
<dbReference type="InterPro" id="IPR036625">
    <property type="entry name" value="E3-bd_dom_sf"/>
</dbReference>
<evidence type="ECO:0000256" key="3">
    <source>
        <dbReference type="ARBA" id="ARBA00022823"/>
    </source>
</evidence>
<dbReference type="Gene3D" id="4.10.320.10">
    <property type="entry name" value="E3-binding domain"/>
    <property type="match status" value="1"/>
</dbReference>
<dbReference type="SUPFAM" id="SSF52777">
    <property type="entry name" value="CoA-dependent acyltransferases"/>
    <property type="match status" value="1"/>
</dbReference>
<comment type="similarity">
    <text evidence="2 5">Belongs to the 2-oxoacid dehydrogenase family.</text>
</comment>
<dbReference type="PANTHER" id="PTHR23151:SF90">
    <property type="entry name" value="DIHYDROLIPOYLLYSINE-RESIDUE ACETYLTRANSFERASE COMPONENT OF PYRUVATE DEHYDROGENASE COMPLEX, MITOCHONDRIAL-RELATED"/>
    <property type="match status" value="1"/>
</dbReference>
<dbReference type="Gene3D" id="2.40.50.100">
    <property type="match status" value="1"/>
</dbReference>
<protein>
    <recommendedName>
        <fullName evidence="5">Dihydrolipoamide acetyltransferase component of pyruvate dehydrogenase complex</fullName>
        <ecNumber evidence="5">2.3.1.-</ecNumber>
    </recommendedName>
</protein>
<evidence type="ECO:0000256" key="4">
    <source>
        <dbReference type="ARBA" id="ARBA00025211"/>
    </source>
</evidence>
<dbReference type="AlphaFoldDB" id="A0A2S4JGK0"/>
<name>A0A2S4JGK0_9SPIO</name>
<dbReference type="PROSITE" id="PS50968">
    <property type="entry name" value="BIOTINYL_LIPOYL"/>
    <property type="match status" value="1"/>
</dbReference>
<feature type="domain" description="Lipoyl-binding" evidence="7">
    <location>
        <begin position="2"/>
        <end position="77"/>
    </location>
</feature>
<dbReference type="FunFam" id="2.40.50.100:FF:000010">
    <property type="entry name" value="Acetyltransferase component of pyruvate dehydrogenase complex"/>
    <property type="match status" value="1"/>
</dbReference>
<comment type="function">
    <text evidence="4">The pyruvate dehydrogenase complex catalyzes the overall conversion of pyruvate to acetyl-CoA and CO(2). It contains multiple copies of three enzymatic components: pyruvate dehydrogenase (E1), dihydrolipoamide acetyltransferase (E2) and lipoamide dehydrogenase (E3).</text>
</comment>
<evidence type="ECO:0000256" key="1">
    <source>
        <dbReference type="ARBA" id="ARBA00001938"/>
    </source>
</evidence>
<dbReference type="EC" id="2.3.1.-" evidence="5"/>
<keyword evidence="5" id="KW-0012">Acyltransferase</keyword>
<feature type="compositionally biased region" description="Basic and acidic residues" evidence="6">
    <location>
        <begin position="122"/>
        <end position="138"/>
    </location>
</feature>
<dbReference type="GO" id="GO:0045254">
    <property type="term" value="C:pyruvate dehydrogenase complex"/>
    <property type="evidence" value="ECO:0007669"/>
    <property type="project" value="InterPro"/>
</dbReference>
<dbReference type="CDD" id="cd06849">
    <property type="entry name" value="lipoyl_domain"/>
    <property type="match status" value="1"/>
</dbReference>
<feature type="domain" description="Peripheral subunit-binding (PSBD)" evidence="8">
    <location>
        <begin position="165"/>
        <end position="202"/>
    </location>
</feature>
<dbReference type="Pfam" id="PF02817">
    <property type="entry name" value="E3_binding"/>
    <property type="match status" value="1"/>
</dbReference>
<dbReference type="InterPro" id="IPR004167">
    <property type="entry name" value="PSBD"/>
</dbReference>
<feature type="region of interest" description="Disordered" evidence="6">
    <location>
        <begin position="207"/>
        <end position="229"/>
    </location>
</feature>
<sequence>MAEKIPMTALSPTMEEGTIVGWSKKEGDSVVAGDVLCEVETDKTTVEYESSQEGTLLKIILGADARAAVGRTIALIGEPGEDITGLLKEVDQEAASETKGAAEPDTAPQGQKDQQEDQNAPGKDHASEADTPGKERQPESSPASGPSGDFGAGGDSHEVPRGRASASPLAVKIAARRNIPLHLVRGTGPGGRIVRGDVEAFRGVPGGASFQEVGGGQGQDAPGGISARDRTIPVTGSRAVIAERLSESKFSAPHYYLTNSVEMDRLVELRAKINSGGDEKISLNAFFIKLVAEALKRHRGINALWQGKEIIEKGSVDIGLAVDAGKGLITPVVRNCAVRGVREIDRDLQELIGKAREGTLKSGEYTGATFTISNLGSFGVEEFTAIINPPGSAILALGASKPAPVVRHDGTLGVASVMKMTLSCDHRVIDGAAAGRFLKELQQLLEDPARAIL</sequence>
<dbReference type="PANTHER" id="PTHR23151">
    <property type="entry name" value="DIHYDROLIPOAMIDE ACETYL/SUCCINYL-TRANSFERASE-RELATED"/>
    <property type="match status" value="1"/>
</dbReference>
<keyword evidence="3 5" id="KW-0450">Lipoyl</keyword>
<dbReference type="Pfam" id="PF00364">
    <property type="entry name" value="Biotin_lipoyl"/>
    <property type="match status" value="1"/>
</dbReference>
<keyword evidence="10" id="KW-1185">Reference proteome</keyword>
<organism evidence="9 10">
    <name type="scientific">Alkalispirochaeta sphaeroplastigenens</name>
    <dbReference type="NCBI Taxonomy" id="1187066"/>
    <lineage>
        <taxon>Bacteria</taxon>
        <taxon>Pseudomonadati</taxon>
        <taxon>Spirochaetota</taxon>
        <taxon>Spirochaetia</taxon>
        <taxon>Spirochaetales</taxon>
        <taxon>Spirochaetaceae</taxon>
        <taxon>Alkalispirochaeta</taxon>
    </lineage>
</organism>
<dbReference type="InterPro" id="IPR000089">
    <property type="entry name" value="Biotin_lipoyl"/>
</dbReference>
<evidence type="ECO:0000313" key="10">
    <source>
        <dbReference type="Proteomes" id="UP000237350"/>
    </source>
</evidence>
<evidence type="ECO:0000259" key="7">
    <source>
        <dbReference type="PROSITE" id="PS50968"/>
    </source>
</evidence>
<comment type="caution">
    <text evidence="9">The sequence shown here is derived from an EMBL/GenBank/DDBJ whole genome shotgun (WGS) entry which is preliminary data.</text>
</comment>
<gene>
    <name evidence="9" type="ORF">AU468_13225</name>
</gene>
<dbReference type="SUPFAM" id="SSF47005">
    <property type="entry name" value="Peripheral subunit-binding domain of 2-oxo acid dehydrogenase complex"/>
    <property type="match status" value="1"/>
</dbReference>
<dbReference type="Proteomes" id="UP000237350">
    <property type="component" value="Unassembled WGS sequence"/>
</dbReference>
<dbReference type="InterPro" id="IPR023213">
    <property type="entry name" value="CAT-like_dom_sf"/>
</dbReference>